<name>A0A5N5D3W6_9PEZI</name>
<keyword evidence="4" id="KW-1185">Reference proteome</keyword>
<sequence length="383" mass="43891">MASVIVALNHYLYGEFSAPWLGFGSSPENRYLHQLPFVRIIWCGHAMPPIFFVVSGYCACYSALRLRDAQDYAAMAKSLSRSAFRRGLRLYLPVFFMSALSQLLLFCGLYNWRWTETALVPWHAPIEHLKYLATYLLDITNLVYLTDNPGLNVQFWVIPLEYIGSLTIYVTVLALAGVKAHFRPAVLAALIAPFVYRGHYNTYTFLAGHLICEMNLLHSQRGGWRFGRRVNAALFFFAWFLIGLPDNYFDTPGYSFLSALEPSPWGAYAQQNWRGLAAILLVFSMSNDIRLQSLPNSQIPQYLSTISWEIYLSHTMIYRLWRNPLVNFFMSWFEYATFAGTWFSFVASGVVMATIVQWGAERLKMINNKLSELSKKAEGNLLM</sequence>
<accession>A0A5N5D3W6</accession>
<evidence type="ECO:0000313" key="4">
    <source>
        <dbReference type="Proteomes" id="UP000325902"/>
    </source>
</evidence>
<feature type="transmembrane region" description="Helical" evidence="1">
    <location>
        <begin position="230"/>
        <end position="249"/>
    </location>
</feature>
<dbReference type="OrthoDB" id="5819582at2759"/>
<dbReference type="InterPro" id="IPR050879">
    <property type="entry name" value="Acyltransferase_3"/>
</dbReference>
<dbReference type="PANTHER" id="PTHR23028:SF134">
    <property type="entry name" value="PUTATIVE (AFU_ORTHOLOGUE AFUA_4G08520)-RELATED"/>
    <property type="match status" value="1"/>
</dbReference>
<dbReference type="Proteomes" id="UP000325902">
    <property type="component" value="Unassembled WGS sequence"/>
</dbReference>
<feature type="transmembrane region" description="Helical" evidence="1">
    <location>
        <begin position="341"/>
        <end position="360"/>
    </location>
</feature>
<dbReference type="Pfam" id="PF01757">
    <property type="entry name" value="Acyl_transf_3"/>
    <property type="match status" value="1"/>
</dbReference>
<dbReference type="GO" id="GO:0016747">
    <property type="term" value="F:acyltransferase activity, transferring groups other than amino-acyl groups"/>
    <property type="evidence" value="ECO:0007669"/>
    <property type="project" value="InterPro"/>
</dbReference>
<evidence type="ECO:0000259" key="2">
    <source>
        <dbReference type="Pfam" id="PF01757"/>
    </source>
</evidence>
<proteinExistence type="predicted"/>
<reference evidence="3 4" key="1">
    <citation type="journal article" date="2019" name="Sci. Rep.">
        <title>A multi-omics analysis of the grapevine pathogen Lasiodiplodia theobromae reveals that temperature affects the expression of virulence- and pathogenicity-related genes.</title>
        <authorList>
            <person name="Felix C."/>
            <person name="Meneses R."/>
            <person name="Goncalves M.F.M."/>
            <person name="Tilleman L."/>
            <person name="Duarte A.S."/>
            <person name="Jorrin-Novo J.V."/>
            <person name="Van de Peer Y."/>
            <person name="Deforce D."/>
            <person name="Van Nieuwerburgh F."/>
            <person name="Esteves A.C."/>
            <person name="Alves A."/>
        </authorList>
    </citation>
    <scope>NUCLEOTIDE SEQUENCE [LARGE SCALE GENOMIC DNA]</scope>
    <source>
        <strain evidence="3 4">LA-SOL3</strain>
    </source>
</reference>
<keyword evidence="1" id="KW-1133">Transmembrane helix</keyword>
<dbReference type="AlphaFoldDB" id="A0A5N5D3W6"/>
<keyword evidence="1" id="KW-0472">Membrane</keyword>
<feature type="transmembrane region" description="Helical" evidence="1">
    <location>
        <begin position="155"/>
        <end position="178"/>
    </location>
</feature>
<gene>
    <name evidence="3" type="ORF">DBV05_g8948</name>
</gene>
<feature type="transmembrane region" description="Helical" evidence="1">
    <location>
        <begin position="90"/>
        <end position="112"/>
    </location>
</feature>
<evidence type="ECO:0000313" key="3">
    <source>
        <dbReference type="EMBL" id="KAB2572378.1"/>
    </source>
</evidence>
<dbReference type="EMBL" id="VCHE01000079">
    <property type="protein sequence ID" value="KAB2572378.1"/>
    <property type="molecule type" value="Genomic_DNA"/>
</dbReference>
<dbReference type="InterPro" id="IPR002656">
    <property type="entry name" value="Acyl_transf_3_dom"/>
</dbReference>
<keyword evidence="1" id="KW-0812">Transmembrane</keyword>
<protein>
    <recommendedName>
        <fullName evidence="2">Acyltransferase 3 domain-containing protein</fullName>
    </recommendedName>
</protein>
<comment type="caution">
    <text evidence="3">The sequence shown here is derived from an EMBL/GenBank/DDBJ whole genome shotgun (WGS) entry which is preliminary data.</text>
</comment>
<dbReference type="PANTHER" id="PTHR23028">
    <property type="entry name" value="ACETYLTRANSFERASE"/>
    <property type="match status" value="1"/>
</dbReference>
<evidence type="ECO:0000256" key="1">
    <source>
        <dbReference type="SAM" id="Phobius"/>
    </source>
</evidence>
<feature type="domain" description="Acyltransferase 3" evidence="2">
    <location>
        <begin position="35"/>
        <end position="352"/>
    </location>
</feature>
<organism evidence="3 4">
    <name type="scientific">Lasiodiplodia theobromae</name>
    <dbReference type="NCBI Taxonomy" id="45133"/>
    <lineage>
        <taxon>Eukaryota</taxon>
        <taxon>Fungi</taxon>
        <taxon>Dikarya</taxon>
        <taxon>Ascomycota</taxon>
        <taxon>Pezizomycotina</taxon>
        <taxon>Dothideomycetes</taxon>
        <taxon>Dothideomycetes incertae sedis</taxon>
        <taxon>Botryosphaeriales</taxon>
        <taxon>Botryosphaeriaceae</taxon>
        <taxon>Lasiodiplodia</taxon>
    </lineage>
</organism>